<dbReference type="Proteomes" id="UP001431783">
    <property type="component" value="Unassembled WGS sequence"/>
</dbReference>
<feature type="region of interest" description="Disordered" evidence="1">
    <location>
        <begin position="374"/>
        <end position="397"/>
    </location>
</feature>
<evidence type="ECO:0000256" key="1">
    <source>
        <dbReference type="SAM" id="MobiDB-lite"/>
    </source>
</evidence>
<dbReference type="AlphaFoldDB" id="A0AAW1TU22"/>
<proteinExistence type="predicted"/>
<feature type="compositionally biased region" description="Basic and acidic residues" evidence="1">
    <location>
        <begin position="199"/>
        <end position="210"/>
    </location>
</feature>
<protein>
    <submittedName>
        <fullName evidence="2">Uncharacterized protein</fullName>
    </submittedName>
</protein>
<dbReference type="EMBL" id="JARQZJ010000009">
    <property type="protein sequence ID" value="KAK9872188.1"/>
    <property type="molecule type" value="Genomic_DNA"/>
</dbReference>
<accession>A0AAW1TU22</accession>
<feature type="region of interest" description="Disordered" evidence="1">
    <location>
        <begin position="41"/>
        <end position="74"/>
    </location>
</feature>
<sequence length="479" mass="55663">MFYIRSSATMRKRHIERLEAKLSDQSVMSLSERQNHIRINMEQKAAHTSTEREKHKNFEKRKYATPSDNSDSAHQLRFSSRKHKILSVQNITITKECPLAEVNYSMKVNYSQHKSNNILLNEMKPTETICKESTGIVKGNCSDKKKNLNETKIYTKEVKINSSKSTHKSEKERNIPCPIKSKNSTKNLSRTISSLGSTKKIEKGENKADKYLTNPHNRSTKVPKIREYSKKPIESLCNDMNVRKNEEEYNYRTCNGKVNSSIRFKFKDSDDSYEKKPEKKCYDLKSDKVSEYQRNNDNKISEMIYFSEISPGACDVNRNGSGDSESFADNPLQYYASGNKHPDISGISKSELEKLEKFRRINLKIIEAVSNTSDTKFPSVSESDTDEFDEDSEIESLEDMRRKAEEEEEEEILNRCALEACTFLESNFPHYFQHLIKRYQLDVRTSDHSELRTRKGDIIRIASQSNKKLQDREKIYSNY</sequence>
<evidence type="ECO:0000313" key="2">
    <source>
        <dbReference type="EMBL" id="KAK9872188.1"/>
    </source>
</evidence>
<name>A0AAW1TU22_9CUCU</name>
<feature type="compositionally biased region" description="Acidic residues" evidence="1">
    <location>
        <begin position="383"/>
        <end position="397"/>
    </location>
</feature>
<reference evidence="2 3" key="1">
    <citation type="submission" date="2023-03" db="EMBL/GenBank/DDBJ databases">
        <title>Genome insight into feeding habits of ladybird beetles.</title>
        <authorList>
            <person name="Li H.-S."/>
            <person name="Huang Y.-H."/>
            <person name="Pang H."/>
        </authorList>
    </citation>
    <scope>NUCLEOTIDE SEQUENCE [LARGE SCALE GENOMIC DNA]</scope>
    <source>
        <strain evidence="2">SYSU_2023b</strain>
        <tissue evidence="2">Whole body</tissue>
    </source>
</reference>
<feature type="compositionally biased region" description="Basic and acidic residues" evidence="1">
    <location>
        <begin position="41"/>
        <end position="62"/>
    </location>
</feature>
<feature type="compositionally biased region" description="Polar residues" evidence="1">
    <location>
        <begin position="181"/>
        <end position="197"/>
    </location>
</feature>
<feature type="region of interest" description="Disordered" evidence="1">
    <location>
        <begin position="161"/>
        <end position="221"/>
    </location>
</feature>
<gene>
    <name evidence="2" type="ORF">WA026_016241</name>
</gene>
<organism evidence="2 3">
    <name type="scientific">Henosepilachna vigintioctopunctata</name>
    <dbReference type="NCBI Taxonomy" id="420089"/>
    <lineage>
        <taxon>Eukaryota</taxon>
        <taxon>Metazoa</taxon>
        <taxon>Ecdysozoa</taxon>
        <taxon>Arthropoda</taxon>
        <taxon>Hexapoda</taxon>
        <taxon>Insecta</taxon>
        <taxon>Pterygota</taxon>
        <taxon>Neoptera</taxon>
        <taxon>Endopterygota</taxon>
        <taxon>Coleoptera</taxon>
        <taxon>Polyphaga</taxon>
        <taxon>Cucujiformia</taxon>
        <taxon>Coccinelloidea</taxon>
        <taxon>Coccinellidae</taxon>
        <taxon>Epilachninae</taxon>
        <taxon>Epilachnini</taxon>
        <taxon>Henosepilachna</taxon>
    </lineage>
</organism>
<comment type="caution">
    <text evidence="2">The sequence shown here is derived from an EMBL/GenBank/DDBJ whole genome shotgun (WGS) entry which is preliminary data.</text>
</comment>
<evidence type="ECO:0000313" key="3">
    <source>
        <dbReference type="Proteomes" id="UP001431783"/>
    </source>
</evidence>
<keyword evidence="3" id="KW-1185">Reference proteome</keyword>